<keyword evidence="1" id="KW-0472">Membrane</keyword>
<dbReference type="AlphaFoldDB" id="A0A6A6NQK2"/>
<feature type="transmembrane region" description="Helical" evidence="1">
    <location>
        <begin position="42"/>
        <end position="60"/>
    </location>
</feature>
<gene>
    <name evidence="2" type="ORF">BDY21DRAFT_354073</name>
</gene>
<evidence type="ECO:0000313" key="2">
    <source>
        <dbReference type="EMBL" id="KAF2454090.1"/>
    </source>
</evidence>
<keyword evidence="1" id="KW-0812">Transmembrane</keyword>
<name>A0A6A6NQK2_9PEZI</name>
<keyword evidence="3" id="KW-1185">Reference proteome</keyword>
<evidence type="ECO:0000256" key="1">
    <source>
        <dbReference type="SAM" id="Phobius"/>
    </source>
</evidence>
<reference evidence="2" key="1">
    <citation type="journal article" date="2020" name="Stud. Mycol.">
        <title>101 Dothideomycetes genomes: a test case for predicting lifestyles and emergence of pathogens.</title>
        <authorList>
            <person name="Haridas S."/>
            <person name="Albert R."/>
            <person name="Binder M."/>
            <person name="Bloem J."/>
            <person name="Labutti K."/>
            <person name="Salamov A."/>
            <person name="Andreopoulos B."/>
            <person name="Baker S."/>
            <person name="Barry K."/>
            <person name="Bills G."/>
            <person name="Bluhm B."/>
            <person name="Cannon C."/>
            <person name="Castanera R."/>
            <person name="Culley D."/>
            <person name="Daum C."/>
            <person name="Ezra D."/>
            <person name="Gonzalez J."/>
            <person name="Henrissat B."/>
            <person name="Kuo A."/>
            <person name="Liang C."/>
            <person name="Lipzen A."/>
            <person name="Lutzoni F."/>
            <person name="Magnuson J."/>
            <person name="Mondo S."/>
            <person name="Nolan M."/>
            <person name="Ohm R."/>
            <person name="Pangilinan J."/>
            <person name="Park H.-J."/>
            <person name="Ramirez L."/>
            <person name="Alfaro M."/>
            <person name="Sun H."/>
            <person name="Tritt A."/>
            <person name="Yoshinaga Y."/>
            <person name="Zwiers L.-H."/>
            <person name="Turgeon B."/>
            <person name="Goodwin S."/>
            <person name="Spatafora J."/>
            <person name="Crous P."/>
            <person name="Grigoriev I."/>
        </authorList>
    </citation>
    <scope>NUCLEOTIDE SEQUENCE</scope>
    <source>
        <strain evidence="2">ATCC 16933</strain>
    </source>
</reference>
<dbReference type="EMBL" id="MU001693">
    <property type="protein sequence ID" value="KAF2454090.1"/>
    <property type="molecule type" value="Genomic_DNA"/>
</dbReference>
<dbReference type="Proteomes" id="UP000799766">
    <property type="component" value="Unassembled WGS sequence"/>
</dbReference>
<protein>
    <submittedName>
        <fullName evidence="2">Uncharacterized protein</fullName>
    </submittedName>
</protein>
<feature type="transmembrane region" description="Helical" evidence="1">
    <location>
        <begin position="15"/>
        <end position="36"/>
    </location>
</feature>
<accession>A0A6A6NQK2</accession>
<proteinExistence type="predicted"/>
<evidence type="ECO:0000313" key="3">
    <source>
        <dbReference type="Proteomes" id="UP000799766"/>
    </source>
</evidence>
<organism evidence="2 3">
    <name type="scientific">Lineolata rhizophorae</name>
    <dbReference type="NCBI Taxonomy" id="578093"/>
    <lineage>
        <taxon>Eukaryota</taxon>
        <taxon>Fungi</taxon>
        <taxon>Dikarya</taxon>
        <taxon>Ascomycota</taxon>
        <taxon>Pezizomycotina</taxon>
        <taxon>Dothideomycetes</taxon>
        <taxon>Dothideomycetes incertae sedis</taxon>
        <taxon>Lineolatales</taxon>
        <taxon>Lineolataceae</taxon>
        <taxon>Lineolata</taxon>
    </lineage>
</organism>
<keyword evidence="1" id="KW-1133">Transmembrane helix</keyword>
<sequence length="95" mass="10754">MPELRCFFDSDRLRFWGPVLMFSTYAGGLLVMSRIFSFVWMGNYFLTRTVLSLLFFSFVLEFDTSRRLLAFGSGPGQRCWGGSGLWRGGVGRGCG</sequence>